<name>A0A174NWW9_PARDI</name>
<evidence type="ECO:0000313" key="1">
    <source>
        <dbReference type="EMBL" id="CUP50379.1"/>
    </source>
</evidence>
<evidence type="ECO:0000313" key="2">
    <source>
        <dbReference type="Proteomes" id="UP000095332"/>
    </source>
</evidence>
<accession>A0A174NWW9</accession>
<dbReference type="Proteomes" id="UP000095332">
    <property type="component" value="Unassembled WGS sequence"/>
</dbReference>
<gene>
    <name evidence="1" type="ORF">ERS852560_00132</name>
</gene>
<evidence type="ECO:0008006" key="3">
    <source>
        <dbReference type="Google" id="ProtNLM"/>
    </source>
</evidence>
<organism evidence="1 2">
    <name type="scientific">Parabacteroides distasonis</name>
    <dbReference type="NCBI Taxonomy" id="823"/>
    <lineage>
        <taxon>Bacteria</taxon>
        <taxon>Pseudomonadati</taxon>
        <taxon>Bacteroidota</taxon>
        <taxon>Bacteroidia</taxon>
        <taxon>Bacteroidales</taxon>
        <taxon>Tannerellaceae</taxon>
        <taxon>Parabacteroides</taxon>
    </lineage>
</organism>
<sequence>MRYVLSFVSLWLLVTLVGCQKESFLEEGEGDKVALEFDLYQANVTKAATVSALNDKALIKVYAFKVETKTETGTKTGTGETGTPSAEGTYVVGADGKVTAQSGKALFLYRGVYNLYFTSYNEENAPELGDGNLVTVQNGQDFMYTFMNDITVQPQKAGQNTMSVKAASVSPVRVLGLTVESITMNNLLGSLDYRLGSKVWSSKGEANVNNAVEFNQFDNSVSVGDVHTSRPPKIVLPLSGSELQFTIKLKVKYDKKGNGTEEWGDFTFHATARKTFLPGMSYSFEFTLKFFGDFKETELTLGILEFTEIKNVTDPVGGE</sequence>
<dbReference type="PROSITE" id="PS51257">
    <property type="entry name" value="PROKAR_LIPOPROTEIN"/>
    <property type="match status" value="1"/>
</dbReference>
<dbReference type="EMBL" id="CZBM01000001">
    <property type="protein sequence ID" value="CUP50379.1"/>
    <property type="molecule type" value="Genomic_DNA"/>
</dbReference>
<dbReference type="RefSeq" id="WP_253281137.1">
    <property type="nucleotide sequence ID" value="NZ_CZBM01000001.1"/>
</dbReference>
<reference evidence="1 2" key="1">
    <citation type="submission" date="2015-09" db="EMBL/GenBank/DDBJ databases">
        <authorList>
            <consortium name="Pathogen Informatics"/>
        </authorList>
    </citation>
    <scope>NUCLEOTIDE SEQUENCE [LARGE SCALE GENOMIC DNA]</scope>
    <source>
        <strain evidence="1 2">2789STDY5834948</strain>
    </source>
</reference>
<protein>
    <recommendedName>
        <fullName evidence="3">Fimbrillin family protein</fullName>
    </recommendedName>
</protein>
<proteinExistence type="predicted"/>
<dbReference type="AlphaFoldDB" id="A0A174NWW9"/>